<keyword evidence="2" id="KW-0349">Heme</keyword>
<dbReference type="PANTHER" id="PTHR46696">
    <property type="entry name" value="P450, PUTATIVE (EUROFUNG)-RELATED"/>
    <property type="match status" value="1"/>
</dbReference>
<dbReference type="EMBL" id="AP023396">
    <property type="protein sequence ID" value="BCK56570.1"/>
    <property type="molecule type" value="Genomic_DNA"/>
</dbReference>
<evidence type="ECO:0000256" key="5">
    <source>
        <dbReference type="ARBA" id="ARBA00023004"/>
    </source>
</evidence>
<dbReference type="GO" id="GO:0020037">
    <property type="term" value="F:heme binding"/>
    <property type="evidence" value="ECO:0007669"/>
    <property type="project" value="InterPro"/>
</dbReference>
<protein>
    <submittedName>
        <fullName evidence="7">Cytochrome P450</fullName>
    </submittedName>
</protein>
<dbReference type="KEGG" id="nwl:NWFMUON74_43420"/>
<evidence type="ECO:0000256" key="6">
    <source>
        <dbReference type="ARBA" id="ARBA00023033"/>
    </source>
</evidence>
<dbReference type="SUPFAM" id="SSF48264">
    <property type="entry name" value="Cytochrome P450"/>
    <property type="match status" value="1"/>
</dbReference>
<gene>
    <name evidence="7" type="ORF">NWFMUON74_43420</name>
</gene>
<keyword evidence="6" id="KW-0503">Monooxygenase</keyword>
<dbReference type="GO" id="GO:0004497">
    <property type="term" value="F:monooxygenase activity"/>
    <property type="evidence" value="ECO:0007669"/>
    <property type="project" value="UniProtKB-KW"/>
</dbReference>
<dbReference type="PANTHER" id="PTHR46696:SF1">
    <property type="entry name" value="CYTOCHROME P450 YJIB-RELATED"/>
    <property type="match status" value="1"/>
</dbReference>
<dbReference type="InterPro" id="IPR036396">
    <property type="entry name" value="Cyt_P450_sf"/>
</dbReference>
<evidence type="ECO:0000256" key="3">
    <source>
        <dbReference type="ARBA" id="ARBA00022723"/>
    </source>
</evidence>
<sequence>MPLYAPEFATDPHAAYRSMRARYGSLVPIELAPGVPATLVIGYRTAIRILHDPQHFPADPRGWERTVPADCPVLPVLQWRPNAMRSTGNEHARYRRANTDSIDGVDLHALHATVERIAGELIADFEAAGSADLVAQYAFPLAFAVINAMLGCPSEIGARIAAATVAVFDGDDAEQGNQLLAAAVLELVELKRREPGDDITSRLLAHSAALDDAEVIHQIVVLYGAGIEPLQNLIGNALRLILTDDRFAGHVIGGSLSTRDALDEVLFDDPPMANFSVTYPRQPILIEDNWLPAHQPVVVSLAGCNNDPLVSAGDHTGNRSHLAWGAGPHACPARSAAYLIAQDAVDQLLDALPDLALAVPATELAWRPGPFHRALTALPVVFPPARPPV</sequence>
<reference evidence="7 8" key="1">
    <citation type="submission" date="2020-08" db="EMBL/GenBank/DDBJ databases">
        <title>Genome Sequencing of Nocardia wallacei strain FMUON74 and assembly.</title>
        <authorList>
            <person name="Toyokawa M."/>
            <person name="Uesaka K."/>
        </authorList>
    </citation>
    <scope>NUCLEOTIDE SEQUENCE [LARGE SCALE GENOMIC DNA]</scope>
    <source>
        <strain evidence="7 8">FMUON74</strain>
    </source>
</reference>
<evidence type="ECO:0000256" key="1">
    <source>
        <dbReference type="ARBA" id="ARBA00010617"/>
    </source>
</evidence>
<dbReference type="GO" id="GO:0005506">
    <property type="term" value="F:iron ion binding"/>
    <property type="evidence" value="ECO:0007669"/>
    <property type="project" value="InterPro"/>
</dbReference>
<dbReference type="InterPro" id="IPR002397">
    <property type="entry name" value="Cyt_P450_B"/>
</dbReference>
<dbReference type="PRINTS" id="PR00359">
    <property type="entry name" value="BP450"/>
</dbReference>
<keyword evidence="4" id="KW-0560">Oxidoreductase</keyword>
<evidence type="ECO:0000256" key="4">
    <source>
        <dbReference type="ARBA" id="ARBA00023002"/>
    </source>
</evidence>
<proteinExistence type="inferred from homology"/>
<evidence type="ECO:0000313" key="8">
    <source>
        <dbReference type="Proteomes" id="UP000516173"/>
    </source>
</evidence>
<dbReference type="Gene3D" id="1.10.630.10">
    <property type="entry name" value="Cytochrome P450"/>
    <property type="match status" value="1"/>
</dbReference>
<keyword evidence="5" id="KW-0408">Iron</keyword>
<dbReference type="AlphaFoldDB" id="A0A7G1KNA9"/>
<evidence type="ECO:0000313" key="7">
    <source>
        <dbReference type="EMBL" id="BCK56570.1"/>
    </source>
</evidence>
<organism evidence="7 8">
    <name type="scientific">Nocardia wallacei</name>
    <dbReference type="NCBI Taxonomy" id="480035"/>
    <lineage>
        <taxon>Bacteria</taxon>
        <taxon>Bacillati</taxon>
        <taxon>Actinomycetota</taxon>
        <taxon>Actinomycetes</taxon>
        <taxon>Mycobacteriales</taxon>
        <taxon>Nocardiaceae</taxon>
        <taxon>Nocardia</taxon>
    </lineage>
</organism>
<dbReference type="Proteomes" id="UP000516173">
    <property type="component" value="Chromosome"/>
</dbReference>
<evidence type="ECO:0000256" key="2">
    <source>
        <dbReference type="ARBA" id="ARBA00022617"/>
    </source>
</evidence>
<dbReference type="GO" id="GO:0016705">
    <property type="term" value="F:oxidoreductase activity, acting on paired donors, with incorporation or reduction of molecular oxygen"/>
    <property type="evidence" value="ECO:0007669"/>
    <property type="project" value="InterPro"/>
</dbReference>
<keyword evidence="8" id="KW-1185">Reference proteome</keyword>
<keyword evidence="3" id="KW-0479">Metal-binding</keyword>
<comment type="similarity">
    <text evidence="1">Belongs to the cytochrome P450 family.</text>
</comment>
<name>A0A7G1KNA9_9NOCA</name>
<accession>A0A7G1KNA9</accession>